<name>A0A2Y9CAC4_9FIRM</name>
<dbReference type="EMBL" id="QGDL01000010">
    <property type="protein sequence ID" value="PWJ27928.1"/>
    <property type="molecule type" value="Genomic_DNA"/>
</dbReference>
<evidence type="ECO:0000313" key="3">
    <source>
        <dbReference type="Proteomes" id="UP000245845"/>
    </source>
</evidence>
<dbReference type="GO" id="GO:0016740">
    <property type="term" value="F:transferase activity"/>
    <property type="evidence" value="ECO:0007669"/>
    <property type="project" value="UniProtKB-KW"/>
</dbReference>
<dbReference type="OrthoDB" id="9800774at2"/>
<organism evidence="2 3">
    <name type="scientific">Faecalicatena orotica</name>
    <dbReference type="NCBI Taxonomy" id="1544"/>
    <lineage>
        <taxon>Bacteria</taxon>
        <taxon>Bacillati</taxon>
        <taxon>Bacillota</taxon>
        <taxon>Clostridia</taxon>
        <taxon>Lachnospirales</taxon>
        <taxon>Lachnospiraceae</taxon>
        <taxon>Faecalicatena</taxon>
    </lineage>
</organism>
<keyword evidence="2" id="KW-0808">Transferase</keyword>
<dbReference type="RefSeq" id="WP_109732290.1">
    <property type="nucleotide sequence ID" value="NZ_BAAACK010000029.1"/>
</dbReference>
<dbReference type="Proteomes" id="UP000245845">
    <property type="component" value="Unassembled WGS sequence"/>
</dbReference>
<protein>
    <submittedName>
        <fullName evidence="2">Phosphotransferase family enzyme</fullName>
    </submittedName>
</protein>
<dbReference type="AlphaFoldDB" id="A0A2Y9CAC4"/>
<reference evidence="2 3" key="1">
    <citation type="submission" date="2018-05" db="EMBL/GenBank/DDBJ databases">
        <title>The Hungate 1000. A catalogue of reference genomes from the rumen microbiome.</title>
        <authorList>
            <person name="Kelly W."/>
        </authorList>
    </citation>
    <scope>NUCLEOTIDE SEQUENCE [LARGE SCALE GENOMIC DNA]</scope>
    <source>
        <strain evidence="2 3">NLAE-zl-C242</strain>
    </source>
</reference>
<feature type="domain" description="Aminoglycoside phosphotransferase" evidence="1">
    <location>
        <begin position="23"/>
        <end position="208"/>
    </location>
</feature>
<gene>
    <name evidence="2" type="ORF">A8806_110103</name>
</gene>
<sequence length="251" mass="28775">MKLEEKNLIVERPYKKVYKCDDSVVKVFETTHPKSDVFNEALNTARVEDTGLDIPKVKEVTQIDGKWAIAIEYKAGKTLEEMMEGDRGNLEKYMEDFVDLQITVHSKTSPRLNKLKDKLSSQINSLKEVDATTRYELLTRLESMPKHNKVCHGDFNPSNVIVAKNGKMTVVDWAHATQGNASADAAMTYLLFALKDQEAADMYMKTFCRKSDTAMQYVQQWLPIVAAAQLTKDNELEKDFLMKWIDVFDYQ</sequence>
<dbReference type="InterPro" id="IPR011009">
    <property type="entry name" value="Kinase-like_dom_sf"/>
</dbReference>
<keyword evidence="3" id="KW-1185">Reference proteome</keyword>
<evidence type="ECO:0000259" key="1">
    <source>
        <dbReference type="Pfam" id="PF01636"/>
    </source>
</evidence>
<dbReference type="Gene3D" id="3.90.1200.10">
    <property type="match status" value="1"/>
</dbReference>
<evidence type="ECO:0000313" key="2">
    <source>
        <dbReference type="EMBL" id="PWJ27928.1"/>
    </source>
</evidence>
<dbReference type="Pfam" id="PF01636">
    <property type="entry name" value="APH"/>
    <property type="match status" value="1"/>
</dbReference>
<comment type="caution">
    <text evidence="2">The sequence shown here is derived from an EMBL/GenBank/DDBJ whole genome shotgun (WGS) entry which is preliminary data.</text>
</comment>
<dbReference type="InterPro" id="IPR002575">
    <property type="entry name" value="Aminoglycoside_PTrfase"/>
</dbReference>
<proteinExistence type="predicted"/>
<dbReference type="SUPFAM" id="SSF56112">
    <property type="entry name" value="Protein kinase-like (PK-like)"/>
    <property type="match status" value="1"/>
</dbReference>
<accession>A0A2Y9CAC4</accession>